<name>A0A4Q7L6P6_9PSEU</name>
<dbReference type="GO" id="GO:0140359">
    <property type="term" value="F:ABC-type transporter activity"/>
    <property type="evidence" value="ECO:0007669"/>
    <property type="project" value="InterPro"/>
</dbReference>
<dbReference type="PROSITE" id="PS00211">
    <property type="entry name" value="ABC_TRANSPORTER_1"/>
    <property type="match status" value="1"/>
</dbReference>
<keyword evidence="3" id="KW-1003">Cell membrane</keyword>
<dbReference type="Gene3D" id="3.40.50.300">
    <property type="entry name" value="P-loop containing nucleotide triphosphate hydrolases"/>
    <property type="match status" value="1"/>
</dbReference>
<dbReference type="InterPro" id="IPR039421">
    <property type="entry name" value="Type_1_exporter"/>
</dbReference>
<keyword evidence="7 14" id="KW-0067">ATP-binding</keyword>
<organism evidence="14 15">
    <name type="scientific">Herbihabitans rhizosphaerae</name>
    <dbReference type="NCBI Taxonomy" id="1872711"/>
    <lineage>
        <taxon>Bacteria</taxon>
        <taxon>Bacillati</taxon>
        <taxon>Actinomycetota</taxon>
        <taxon>Actinomycetes</taxon>
        <taxon>Pseudonocardiales</taxon>
        <taxon>Pseudonocardiaceae</taxon>
        <taxon>Herbihabitans</taxon>
    </lineage>
</organism>
<dbReference type="FunFam" id="3.40.50.300:FF:000221">
    <property type="entry name" value="Multidrug ABC transporter ATP-binding protein"/>
    <property type="match status" value="1"/>
</dbReference>
<keyword evidence="9 11" id="KW-0472">Membrane</keyword>
<dbReference type="PROSITE" id="PS50893">
    <property type="entry name" value="ABC_TRANSPORTER_2"/>
    <property type="match status" value="1"/>
</dbReference>
<dbReference type="GO" id="GO:0005886">
    <property type="term" value="C:plasma membrane"/>
    <property type="evidence" value="ECO:0007669"/>
    <property type="project" value="UniProtKB-SubCell"/>
</dbReference>
<dbReference type="GO" id="GO:0016887">
    <property type="term" value="F:ATP hydrolysis activity"/>
    <property type="evidence" value="ECO:0007669"/>
    <property type="project" value="InterPro"/>
</dbReference>
<dbReference type="InterPro" id="IPR011527">
    <property type="entry name" value="ABC1_TM_dom"/>
</dbReference>
<evidence type="ECO:0000256" key="6">
    <source>
        <dbReference type="ARBA" id="ARBA00022741"/>
    </source>
</evidence>
<dbReference type="Pfam" id="PF00664">
    <property type="entry name" value="ABC_membrane"/>
    <property type="match status" value="1"/>
</dbReference>
<feature type="transmembrane region" description="Helical" evidence="11">
    <location>
        <begin position="241"/>
        <end position="264"/>
    </location>
</feature>
<evidence type="ECO:0000256" key="5">
    <source>
        <dbReference type="ARBA" id="ARBA00022692"/>
    </source>
</evidence>
<dbReference type="Pfam" id="PF00005">
    <property type="entry name" value="ABC_tran"/>
    <property type="match status" value="1"/>
</dbReference>
<gene>
    <name evidence="14" type="ORF">EV193_101911</name>
</gene>
<protein>
    <submittedName>
        <fullName evidence="14">ATP-binding cassette subfamily B protein</fullName>
    </submittedName>
</protein>
<keyword evidence="6" id="KW-0547">Nucleotide-binding</keyword>
<feature type="transmembrane region" description="Helical" evidence="11">
    <location>
        <begin position="53"/>
        <end position="70"/>
    </location>
</feature>
<evidence type="ECO:0000256" key="11">
    <source>
        <dbReference type="SAM" id="Phobius"/>
    </source>
</evidence>
<dbReference type="InterPro" id="IPR036640">
    <property type="entry name" value="ABC1_TM_sf"/>
</dbReference>
<evidence type="ECO:0000313" key="14">
    <source>
        <dbReference type="EMBL" id="RZS45027.1"/>
    </source>
</evidence>
<evidence type="ECO:0000256" key="4">
    <source>
        <dbReference type="ARBA" id="ARBA00022519"/>
    </source>
</evidence>
<feature type="transmembrane region" description="Helical" evidence="11">
    <location>
        <begin position="21"/>
        <end position="41"/>
    </location>
</feature>
<keyword evidence="2" id="KW-0813">Transport</keyword>
<evidence type="ECO:0000256" key="3">
    <source>
        <dbReference type="ARBA" id="ARBA00022475"/>
    </source>
</evidence>
<feature type="transmembrane region" description="Helical" evidence="11">
    <location>
        <begin position="135"/>
        <end position="152"/>
    </location>
</feature>
<dbReference type="InterPro" id="IPR027417">
    <property type="entry name" value="P-loop_NTPase"/>
</dbReference>
<keyword evidence="15" id="KW-1185">Reference proteome</keyword>
<evidence type="ECO:0000256" key="2">
    <source>
        <dbReference type="ARBA" id="ARBA00022448"/>
    </source>
</evidence>
<dbReference type="InterPro" id="IPR017871">
    <property type="entry name" value="ABC_transporter-like_CS"/>
</dbReference>
<dbReference type="GO" id="GO:0005524">
    <property type="term" value="F:ATP binding"/>
    <property type="evidence" value="ECO:0007669"/>
    <property type="project" value="UniProtKB-KW"/>
</dbReference>
<evidence type="ECO:0000256" key="7">
    <source>
        <dbReference type="ARBA" id="ARBA00022840"/>
    </source>
</evidence>
<dbReference type="EMBL" id="SGWQ01000001">
    <property type="protein sequence ID" value="RZS45027.1"/>
    <property type="molecule type" value="Genomic_DNA"/>
</dbReference>
<comment type="similarity">
    <text evidence="10">Belongs to the ABC transporter superfamily. Siderophore-Fe(3+) uptake transporter (SIUT) (TC 3.A.1.21) family.</text>
</comment>
<dbReference type="PANTHER" id="PTHR24221:SF397">
    <property type="entry name" value="ABC TRANSPORTER, ATP-BINDING TRANSMEMBRANE PROTEIN"/>
    <property type="match status" value="1"/>
</dbReference>
<evidence type="ECO:0000256" key="9">
    <source>
        <dbReference type="ARBA" id="ARBA00023136"/>
    </source>
</evidence>
<evidence type="ECO:0000313" key="15">
    <source>
        <dbReference type="Proteomes" id="UP000294257"/>
    </source>
</evidence>
<evidence type="ECO:0000256" key="1">
    <source>
        <dbReference type="ARBA" id="ARBA00004429"/>
    </source>
</evidence>
<dbReference type="InterPro" id="IPR003439">
    <property type="entry name" value="ABC_transporter-like_ATP-bd"/>
</dbReference>
<dbReference type="AlphaFoldDB" id="A0A4Q7L6P6"/>
<evidence type="ECO:0000259" key="13">
    <source>
        <dbReference type="PROSITE" id="PS50929"/>
    </source>
</evidence>
<dbReference type="SUPFAM" id="SSF52540">
    <property type="entry name" value="P-loop containing nucleoside triphosphate hydrolases"/>
    <property type="match status" value="1"/>
</dbReference>
<comment type="caution">
    <text evidence="14">The sequence shown here is derived from an EMBL/GenBank/DDBJ whole genome shotgun (WGS) entry which is preliminary data.</text>
</comment>
<feature type="domain" description="ABC transporter" evidence="12">
    <location>
        <begin position="330"/>
        <end position="563"/>
    </location>
</feature>
<keyword evidence="8 11" id="KW-1133">Transmembrane helix</keyword>
<dbReference type="PANTHER" id="PTHR24221">
    <property type="entry name" value="ATP-BINDING CASSETTE SUB-FAMILY B"/>
    <property type="match status" value="1"/>
</dbReference>
<evidence type="ECO:0000259" key="12">
    <source>
        <dbReference type="PROSITE" id="PS50893"/>
    </source>
</evidence>
<dbReference type="GO" id="GO:0034040">
    <property type="term" value="F:ATPase-coupled lipid transmembrane transporter activity"/>
    <property type="evidence" value="ECO:0007669"/>
    <property type="project" value="TreeGrafter"/>
</dbReference>
<dbReference type="SUPFAM" id="SSF90123">
    <property type="entry name" value="ABC transporter transmembrane region"/>
    <property type="match status" value="1"/>
</dbReference>
<proteinExistence type="inferred from homology"/>
<accession>A0A4Q7L6P6</accession>
<dbReference type="RefSeq" id="WP_130342625.1">
    <property type="nucleotide sequence ID" value="NZ_SGWQ01000001.1"/>
</dbReference>
<comment type="subcellular location">
    <subcellularLocation>
        <location evidence="1">Cell inner membrane</location>
        <topology evidence="1">Multi-pass membrane protein</topology>
    </subcellularLocation>
</comment>
<keyword evidence="4" id="KW-0997">Cell inner membrane</keyword>
<sequence length="576" mass="62434">MIGKFRRLYDDEHRPAFDWMLITAALAAISQGVAFALTVPVLTALFESRPGDAWPWLFALVIAAIVYAVLHYTSLTIGYSAGAQLARIVHHRLGDHVVALPLGWFTERRTGELSQLASQNVVQLMRVAAMQVRPLINAIVVPLTVFAAMLLFDWRMALAGALAVPVVAVAYRLFGNLISRTDHTVDAASAQASGRVVEFARNQPVLRAFGQREHGGQLLEDSLRRQHDTGRAQIVSGSVGLTGYIVVLQAAFVWLLLAGVYLALDGTLATPELLGLLVLAVRFVEPLIHAADDGATLRIAGNTIDRVEKVLAERPLPQPENPQVPEDASIELRDVRFGYDDDPVLDGVSLRVPPGGLTALVGPSGSGKTTITRLIARFHDAWDGGVLIGGVDVREMTTETLMSQLSLVFQDVFLFEGTIEENVRIGRADATDDELREAARRARVDEIVARLPDGWNTRVGEGGWTLSGGERQRVSIARALLKDAPIVLLDEATAALDAHNSSAVTDAIAELTSHRTVLVIAHDLNTVAHADEIVLLSDGRIAERGTHAELLAGGGDYARFWSYRDQSNSWQLGAAR</sequence>
<feature type="transmembrane region" description="Helical" evidence="11">
    <location>
        <begin position="158"/>
        <end position="174"/>
    </location>
</feature>
<dbReference type="Proteomes" id="UP000294257">
    <property type="component" value="Unassembled WGS sequence"/>
</dbReference>
<dbReference type="OrthoDB" id="9806127at2"/>
<reference evidence="14 15" key="1">
    <citation type="submission" date="2019-02" db="EMBL/GenBank/DDBJ databases">
        <title>Genomic Encyclopedia of Type Strains, Phase IV (KMG-IV): sequencing the most valuable type-strain genomes for metagenomic binning, comparative biology and taxonomic classification.</title>
        <authorList>
            <person name="Goeker M."/>
        </authorList>
    </citation>
    <scope>NUCLEOTIDE SEQUENCE [LARGE SCALE GENOMIC DNA]</scope>
    <source>
        <strain evidence="14 15">DSM 101727</strain>
    </source>
</reference>
<dbReference type="SMART" id="SM00382">
    <property type="entry name" value="AAA"/>
    <property type="match status" value="1"/>
</dbReference>
<keyword evidence="5 11" id="KW-0812">Transmembrane</keyword>
<dbReference type="Gene3D" id="1.20.1560.10">
    <property type="entry name" value="ABC transporter type 1, transmembrane domain"/>
    <property type="match status" value="1"/>
</dbReference>
<evidence type="ECO:0000256" key="8">
    <source>
        <dbReference type="ARBA" id="ARBA00022989"/>
    </source>
</evidence>
<dbReference type="InterPro" id="IPR003593">
    <property type="entry name" value="AAA+_ATPase"/>
</dbReference>
<dbReference type="PROSITE" id="PS50929">
    <property type="entry name" value="ABC_TM1F"/>
    <property type="match status" value="1"/>
</dbReference>
<feature type="domain" description="ABC transmembrane type-1" evidence="13">
    <location>
        <begin position="19"/>
        <end position="292"/>
    </location>
</feature>
<evidence type="ECO:0000256" key="10">
    <source>
        <dbReference type="ARBA" id="ARBA00023455"/>
    </source>
</evidence>